<organism evidence="1 2">
    <name type="scientific">Zymoseptoria tritici ST99CH_1E4</name>
    <dbReference type="NCBI Taxonomy" id="1276532"/>
    <lineage>
        <taxon>Eukaryota</taxon>
        <taxon>Fungi</taxon>
        <taxon>Dikarya</taxon>
        <taxon>Ascomycota</taxon>
        <taxon>Pezizomycotina</taxon>
        <taxon>Dothideomycetes</taxon>
        <taxon>Dothideomycetidae</taxon>
        <taxon>Mycosphaerellales</taxon>
        <taxon>Mycosphaerellaceae</taxon>
        <taxon>Zymoseptoria</taxon>
    </lineage>
</organism>
<evidence type="ECO:0000313" key="1">
    <source>
        <dbReference type="EMBL" id="SMR60394.1"/>
    </source>
</evidence>
<dbReference type="AlphaFoldDB" id="A0A2H1H3M7"/>
<evidence type="ECO:0000313" key="2">
    <source>
        <dbReference type="Proteomes" id="UP000245764"/>
    </source>
</evidence>
<dbReference type="EMBL" id="LT854263">
    <property type="protein sequence ID" value="SMR60394.1"/>
    <property type="molecule type" value="Genomic_DNA"/>
</dbReference>
<reference evidence="2" key="1">
    <citation type="submission" date="2017-05" db="EMBL/GenBank/DDBJ databases">
        <authorList>
            <person name="Song R."/>
            <person name="Chenine A.L."/>
            <person name="Ruprecht R.M."/>
        </authorList>
    </citation>
    <scope>NUCLEOTIDE SEQUENCE [LARGE SCALE GENOMIC DNA]</scope>
</reference>
<dbReference type="InterPro" id="IPR011333">
    <property type="entry name" value="SKP1/BTB/POZ_sf"/>
</dbReference>
<evidence type="ECO:0008006" key="3">
    <source>
        <dbReference type="Google" id="ProtNLM"/>
    </source>
</evidence>
<name>A0A2H1H3M7_ZYMTR</name>
<gene>
    <name evidence="1" type="ORF">ZT1E4_G10359</name>
</gene>
<protein>
    <recommendedName>
        <fullName evidence="3">BTB domain-containing protein</fullName>
    </recommendedName>
</protein>
<dbReference type="Proteomes" id="UP000245764">
    <property type="component" value="Chromosome 11"/>
</dbReference>
<accession>A0A2H1H3M7</accession>
<proteinExistence type="predicted"/>
<sequence length="262" mass="30465">MEDPDELISNLQSSSQRFIEISFGTKTTKPIRVPQQTLECLSPYFKTALKKNTFKEGVNGTISLPEDEYDVWKVLLYWFFNHKLPDSMHARTSIYSQKPRYLEMAPLAPHLRLATRCWIAGDKYEIPQFQDAVMLCILRYMDAMQWSGKLLEVDVLLLVLDNTVQGSPLQELFVDWVAVRMHTGAGVDTYEGVLESSKDSKPLYERLDGTGFYPAMLVKRPMLDMDEALTWRANRSKHDDRQWTSFFLARTEIYDCRCEYCD</sequence>
<dbReference type="Gene3D" id="3.30.710.10">
    <property type="entry name" value="Potassium Channel Kv1.1, Chain A"/>
    <property type="match status" value="1"/>
</dbReference>